<dbReference type="GeneID" id="78776607"/>
<evidence type="ECO:0000313" key="2">
    <source>
        <dbReference type="Proteomes" id="UP000483820"/>
    </source>
</evidence>
<dbReference type="EMBL" id="WUAV01000005">
    <property type="protein sequence ID" value="KAF1751327.1"/>
    <property type="molecule type" value="Genomic_DNA"/>
</dbReference>
<name>A0A6A5G8G3_CAERE</name>
<proteinExistence type="predicted"/>
<gene>
    <name evidence="1" type="ORF">GCK72_017881</name>
</gene>
<sequence>MGRNSLKEANEDVTFGLSDFSDEDTVKRFGKAIEDFIELTKVQASQGVAIPAFITFEGVEVKQPLTLAVTERKLSKVFISFDNMHNFFRTVPRVNRNEITFYQERKCEERNRNEDCNDGDFLFMLPVILSSNLNLGTKNPSPSS</sequence>
<comment type="caution">
    <text evidence="1">The sequence shown here is derived from an EMBL/GenBank/DDBJ whole genome shotgun (WGS) entry which is preliminary data.</text>
</comment>
<dbReference type="KEGG" id="crq:GCK72_017881"/>
<dbReference type="CTD" id="78776607"/>
<reference evidence="1 2" key="1">
    <citation type="submission" date="2019-12" db="EMBL/GenBank/DDBJ databases">
        <title>Chromosome-level assembly of the Caenorhabditis remanei genome.</title>
        <authorList>
            <person name="Teterina A.A."/>
            <person name="Willis J.H."/>
            <person name="Phillips P.C."/>
        </authorList>
    </citation>
    <scope>NUCLEOTIDE SEQUENCE [LARGE SCALE GENOMIC DNA]</scope>
    <source>
        <strain evidence="1 2">PX506</strain>
        <tissue evidence="1">Whole organism</tissue>
    </source>
</reference>
<dbReference type="RefSeq" id="XP_053581206.1">
    <property type="nucleotide sequence ID" value="XM_053732293.1"/>
</dbReference>
<evidence type="ECO:0000313" key="1">
    <source>
        <dbReference type="EMBL" id="KAF1751327.1"/>
    </source>
</evidence>
<accession>A0A6A5G8G3</accession>
<organism evidence="1 2">
    <name type="scientific">Caenorhabditis remanei</name>
    <name type="common">Caenorhabditis vulgaris</name>
    <dbReference type="NCBI Taxonomy" id="31234"/>
    <lineage>
        <taxon>Eukaryota</taxon>
        <taxon>Metazoa</taxon>
        <taxon>Ecdysozoa</taxon>
        <taxon>Nematoda</taxon>
        <taxon>Chromadorea</taxon>
        <taxon>Rhabditida</taxon>
        <taxon>Rhabditina</taxon>
        <taxon>Rhabditomorpha</taxon>
        <taxon>Rhabditoidea</taxon>
        <taxon>Rhabditidae</taxon>
        <taxon>Peloderinae</taxon>
        <taxon>Caenorhabditis</taxon>
    </lineage>
</organism>
<dbReference type="Proteomes" id="UP000483820">
    <property type="component" value="Chromosome V"/>
</dbReference>
<dbReference type="AlphaFoldDB" id="A0A6A5G8G3"/>
<protein>
    <submittedName>
        <fullName evidence="1">Uncharacterized protein</fullName>
    </submittedName>
</protein>